<evidence type="ECO:0000256" key="3">
    <source>
        <dbReference type="ARBA" id="ARBA00011209"/>
    </source>
</evidence>
<dbReference type="InterPro" id="IPR008909">
    <property type="entry name" value="DALR_anticod-bd"/>
</dbReference>
<evidence type="ECO:0000256" key="10">
    <source>
        <dbReference type="ARBA" id="ARBA00047937"/>
    </source>
</evidence>
<keyword evidence="14" id="KW-1185">Reference proteome</keyword>
<keyword evidence="4 11" id="KW-0963">Cytoplasm</keyword>
<comment type="catalytic activity">
    <reaction evidence="10 11">
        <text>tRNA(Gly) + glycine + ATP = glycyl-tRNA(Gly) + AMP + diphosphate</text>
        <dbReference type="Rhea" id="RHEA:16013"/>
        <dbReference type="Rhea" id="RHEA-COMP:9664"/>
        <dbReference type="Rhea" id="RHEA-COMP:9683"/>
        <dbReference type="ChEBI" id="CHEBI:30616"/>
        <dbReference type="ChEBI" id="CHEBI:33019"/>
        <dbReference type="ChEBI" id="CHEBI:57305"/>
        <dbReference type="ChEBI" id="CHEBI:78442"/>
        <dbReference type="ChEBI" id="CHEBI:78522"/>
        <dbReference type="ChEBI" id="CHEBI:456215"/>
        <dbReference type="EC" id="6.1.1.14"/>
    </reaction>
</comment>
<evidence type="ECO:0000256" key="9">
    <source>
        <dbReference type="ARBA" id="ARBA00023146"/>
    </source>
</evidence>
<evidence type="ECO:0000256" key="11">
    <source>
        <dbReference type="HAMAP-Rule" id="MF_00255"/>
    </source>
</evidence>
<reference evidence="13 14" key="1">
    <citation type="submission" date="2020-02" db="EMBL/GenBank/DDBJ databases">
        <authorList>
            <person name="Hogendoorn C."/>
        </authorList>
    </citation>
    <scope>NUCLEOTIDE SEQUENCE [LARGE SCALE GENOMIC DNA]</scope>
    <source>
        <strain evidence="13">METHB21</strain>
    </source>
</reference>
<keyword evidence="8 11" id="KW-0648">Protein biosynthesis</keyword>
<dbReference type="GO" id="GO:0005829">
    <property type="term" value="C:cytosol"/>
    <property type="evidence" value="ECO:0007669"/>
    <property type="project" value="TreeGrafter"/>
</dbReference>
<dbReference type="SUPFAM" id="SSF109604">
    <property type="entry name" value="HD-domain/PDEase-like"/>
    <property type="match status" value="1"/>
</dbReference>
<comment type="subunit">
    <text evidence="3 11">Tetramer of two alpha and two beta subunits.</text>
</comment>
<dbReference type="GO" id="GO:0006426">
    <property type="term" value="P:glycyl-tRNA aminoacylation"/>
    <property type="evidence" value="ECO:0007669"/>
    <property type="project" value="UniProtKB-UniRule"/>
</dbReference>
<proteinExistence type="inferred from homology"/>
<dbReference type="Proteomes" id="UP000494216">
    <property type="component" value="Unassembled WGS sequence"/>
</dbReference>
<dbReference type="EMBL" id="CADCXN010000035">
    <property type="protein sequence ID" value="CAA9889746.1"/>
    <property type="molecule type" value="Genomic_DNA"/>
</dbReference>
<dbReference type="GO" id="GO:0004814">
    <property type="term" value="F:arginine-tRNA ligase activity"/>
    <property type="evidence" value="ECO:0007669"/>
    <property type="project" value="InterPro"/>
</dbReference>
<evidence type="ECO:0000256" key="4">
    <source>
        <dbReference type="ARBA" id="ARBA00022490"/>
    </source>
</evidence>
<dbReference type="EC" id="6.1.1.14" evidence="11"/>
<evidence type="ECO:0000256" key="7">
    <source>
        <dbReference type="ARBA" id="ARBA00022840"/>
    </source>
</evidence>
<dbReference type="Pfam" id="PF02092">
    <property type="entry name" value="tRNA_synt_2f"/>
    <property type="match status" value="1"/>
</dbReference>
<keyword evidence="6 11" id="KW-0547">Nucleotide-binding</keyword>
<dbReference type="RefSeq" id="WP_174624731.1">
    <property type="nucleotide sequence ID" value="NZ_CADCXN010000035.1"/>
</dbReference>
<organism evidence="13 14">
    <name type="scientific">Candidatus Methylobacter favarea</name>
    <dbReference type="NCBI Taxonomy" id="2707345"/>
    <lineage>
        <taxon>Bacteria</taxon>
        <taxon>Pseudomonadati</taxon>
        <taxon>Pseudomonadota</taxon>
        <taxon>Gammaproteobacteria</taxon>
        <taxon>Methylococcales</taxon>
        <taxon>Methylococcaceae</taxon>
        <taxon>Methylobacter</taxon>
    </lineage>
</organism>
<keyword evidence="9 11" id="KW-0030">Aminoacyl-tRNA synthetase</keyword>
<evidence type="ECO:0000259" key="12">
    <source>
        <dbReference type="SMART" id="SM00836"/>
    </source>
</evidence>
<dbReference type="GO" id="GO:0004820">
    <property type="term" value="F:glycine-tRNA ligase activity"/>
    <property type="evidence" value="ECO:0007669"/>
    <property type="project" value="UniProtKB-UniRule"/>
</dbReference>
<evidence type="ECO:0000313" key="14">
    <source>
        <dbReference type="Proteomes" id="UP000494216"/>
    </source>
</evidence>
<keyword evidence="5 11" id="KW-0436">Ligase</keyword>
<comment type="subcellular location">
    <subcellularLocation>
        <location evidence="1 11">Cytoplasm</location>
    </subcellularLocation>
</comment>
<evidence type="ECO:0000256" key="5">
    <source>
        <dbReference type="ARBA" id="ARBA00022598"/>
    </source>
</evidence>
<keyword evidence="7 11" id="KW-0067">ATP-binding</keyword>
<evidence type="ECO:0000256" key="6">
    <source>
        <dbReference type="ARBA" id="ARBA00022741"/>
    </source>
</evidence>
<dbReference type="PRINTS" id="PR01045">
    <property type="entry name" value="TRNASYNTHGB"/>
</dbReference>
<dbReference type="PROSITE" id="PS50861">
    <property type="entry name" value="AA_TRNA_LIGASE_II_GLYAB"/>
    <property type="match status" value="1"/>
</dbReference>
<sequence>MINGKHLLFELGCEELPPKTLLKLSNALRSNIIEALTAAGLSFTASKAYATPRRLAVVIENLATAQPDKTIEKRGPAMQAAFAADGTPSKAAVGFAVSCGTTFDKLERLTTDKGEWLVFTQNVKGQSTENLIPDIIRHSIAALPIAKRMRWGSFSTEFVRPVHWAVLLYGGNIIKTEILGLETGTATRGHRFHAPQKLTINKPEDYPEALFKEGKVIADFEQRKSIIHAAAQKAALAVNGIAHIEDELLEEVTALNEWPVPVTGSFDPRFLDLPAEVLITTMQTNQKYFPVKNAVGGLLPHFITFSNIDSSNLQSIRQGNERVVTPRLSDAEFFWKQDRKKRLEERLLSLSSIIFQENLGTLADKTERVENLAAYIATNINADIDLAKRAALLAKTDLMTEMVGEFGNLQGIMGRYYALADNEPAEVARALEEQYFPKQSGSPTPPSTTGQILAIADKLDTLVGIFKVGLIPTGDKDPYALRRAALGILRTIIENKLNINIVELIRFANDQINPSASQSGSEVKRYANGSIDDEPTTSDQVIDFIFDRLKGYCFDQGYSADEFDAVIAVTPAEPLDFMQRLQAVKAFRQLPQAESLAAANKRIRNILKKSETAPGAQVGQLIEAQEKQLLAAALQSDKDIQPLLAQRDYPAMLNRLAQLRDDIDAFFDHVMVMTEDAELRANRLALLSMLSEQFLSCADISRLQS</sequence>
<name>A0A8S0Y980_9GAMM</name>
<feature type="domain" description="DALR anticodon binding" evidence="12">
    <location>
        <begin position="602"/>
        <end position="703"/>
    </location>
</feature>
<accession>A0A8S0Y980</accession>
<dbReference type="NCBIfam" id="TIGR00211">
    <property type="entry name" value="glyS"/>
    <property type="match status" value="1"/>
</dbReference>
<evidence type="ECO:0000256" key="8">
    <source>
        <dbReference type="ARBA" id="ARBA00022917"/>
    </source>
</evidence>
<dbReference type="HAMAP" id="MF_00255">
    <property type="entry name" value="Gly_tRNA_synth_beta"/>
    <property type="match status" value="1"/>
</dbReference>
<dbReference type="InterPro" id="IPR015944">
    <property type="entry name" value="Gly-tRNA-synth_bsu"/>
</dbReference>
<evidence type="ECO:0000256" key="2">
    <source>
        <dbReference type="ARBA" id="ARBA00008226"/>
    </source>
</evidence>
<protein>
    <recommendedName>
        <fullName evidence="11">Glycine--tRNA ligase beta subunit</fullName>
        <ecNumber evidence="11">6.1.1.14</ecNumber>
    </recommendedName>
    <alternativeName>
        <fullName evidence="11">Glycyl-tRNA synthetase beta subunit</fullName>
        <shortName evidence="11">GlyRS</shortName>
    </alternativeName>
</protein>
<gene>
    <name evidence="11 13" type="primary">glyS</name>
    <name evidence="13" type="ORF">METHB2_130011</name>
</gene>
<dbReference type="InterPro" id="IPR006194">
    <property type="entry name" value="Gly-tRNA-synth_heterodimer"/>
</dbReference>
<evidence type="ECO:0000256" key="1">
    <source>
        <dbReference type="ARBA" id="ARBA00004496"/>
    </source>
</evidence>
<dbReference type="SMART" id="SM00836">
    <property type="entry name" value="DALR_1"/>
    <property type="match status" value="1"/>
</dbReference>
<dbReference type="Pfam" id="PF05746">
    <property type="entry name" value="DALR_1"/>
    <property type="match status" value="1"/>
</dbReference>
<comment type="similarity">
    <text evidence="2 11">Belongs to the class-II aminoacyl-tRNA synthetase family.</text>
</comment>
<dbReference type="GO" id="GO:0005524">
    <property type="term" value="F:ATP binding"/>
    <property type="evidence" value="ECO:0007669"/>
    <property type="project" value="UniProtKB-UniRule"/>
</dbReference>
<dbReference type="PANTHER" id="PTHR30075:SF2">
    <property type="entry name" value="GLYCINE--TRNA LIGASE, CHLOROPLASTIC_MITOCHONDRIAL 2"/>
    <property type="match status" value="1"/>
</dbReference>
<comment type="caution">
    <text evidence="13">The sequence shown here is derived from an EMBL/GenBank/DDBJ whole genome shotgun (WGS) entry which is preliminary data.</text>
</comment>
<evidence type="ECO:0000313" key="13">
    <source>
        <dbReference type="EMBL" id="CAA9889746.1"/>
    </source>
</evidence>
<dbReference type="AlphaFoldDB" id="A0A8S0Y980"/>
<dbReference type="GO" id="GO:0006420">
    <property type="term" value="P:arginyl-tRNA aminoacylation"/>
    <property type="evidence" value="ECO:0007669"/>
    <property type="project" value="InterPro"/>
</dbReference>
<dbReference type="PANTHER" id="PTHR30075">
    <property type="entry name" value="GLYCYL-TRNA SYNTHETASE"/>
    <property type="match status" value="1"/>
</dbReference>